<dbReference type="PROSITE" id="PS50005">
    <property type="entry name" value="TPR"/>
    <property type="match status" value="2"/>
</dbReference>
<evidence type="ECO:0000256" key="4">
    <source>
        <dbReference type="SAM" id="Coils"/>
    </source>
</evidence>
<evidence type="ECO:0000313" key="6">
    <source>
        <dbReference type="EMBL" id="MBB5283156.1"/>
    </source>
</evidence>
<feature type="repeat" description="TPR" evidence="3">
    <location>
        <begin position="116"/>
        <end position="149"/>
    </location>
</feature>
<gene>
    <name evidence="6" type="ORF">HNQ92_001282</name>
</gene>
<sequence>MRKLFFVSAFSLCSIAAFAQDAINQAMLDQARKDKEKSDKSILDEKSSAKASTWMDRAKTYENIALQFTELDSNAAITAYDSYKKVVELDVTKKGDAGRSAKEAQKILEGAEGSLYNAFVKQGAEKYQAQNMNDALKLFQMAQAINPKDTLAALYGGISAQQAEKKEEAMAQFEKYIVNGGKDPSVYYGLAQLYRTDNNFDKAISTLEAGLKESPDNKDLKSEIVNIHLASGNEEKAVAQLRELIDKDPTNVQNISNLGIMYDNAYLKASGEIRTLEDKIGASGSKSASMKKQLEEEKGKLEAFSGEVTRLTGRIKAQPKNADLKRQLDEVTQARKDAQETVKKLEADLKTAETAASNVDKSGLEKQLADLKAKQQTSKQAAIDAYTKALGVDPNNYDALFNLGVIYFNEAVELKKEVDNMNMQEYQQRGKEVEGKVCGRFKKAKPYFENAVKARDEEEAKSTLETVNNVLAQFEGKNLQCITE</sequence>
<feature type="coiled-coil region" evidence="4">
    <location>
        <begin position="321"/>
        <end position="381"/>
    </location>
</feature>
<feature type="signal peptide" evidence="5">
    <location>
        <begin position="1"/>
        <end position="19"/>
    </location>
</feature>
<reference evidence="6 7" key="1">
    <citation type="submission" date="2020-08" db="EMBL/GenBank/DDBJ databases">
        <title>Genomic Encyclopedia of Type Strains, Phase IV (KMG-IV): sequencing the most valuable type-strain genomes for metagenomic binning, comparative biology and taxonomic classification.</title>
        <authorList>
            <person name="Goeker M."/>
        </authorList>
    </citation>
    <scope>NUCLEOTIDE SEQUENCE [LARGE SCALE GENOMIC DNA]</scope>
    <source>
        <strain evidence="6 7">DSM 105074</strain>
    </source>
</reference>
<name>A0A840TG64_9BACT</name>
<dbReference type="Pfam" id="PF14559">
    <property type="entry name" value="TPR_19"/>
    <property type="match status" value="1"/>
</dbReference>
<keyword evidence="4" id="KW-0175">Coiled coil</keyword>
<feature type="chain" id="PRO_5032670171" evidence="5">
    <location>
        <begin position="20"/>
        <end position="484"/>
    </location>
</feature>
<proteinExistence type="predicted"/>
<organism evidence="6 7">
    <name type="scientific">Rhabdobacter roseus</name>
    <dbReference type="NCBI Taxonomy" id="1655419"/>
    <lineage>
        <taxon>Bacteria</taxon>
        <taxon>Pseudomonadati</taxon>
        <taxon>Bacteroidota</taxon>
        <taxon>Cytophagia</taxon>
        <taxon>Cytophagales</taxon>
        <taxon>Cytophagaceae</taxon>
        <taxon>Rhabdobacter</taxon>
    </lineage>
</organism>
<dbReference type="PANTHER" id="PTHR45586:SF1">
    <property type="entry name" value="LIPOPOLYSACCHARIDE ASSEMBLY PROTEIN B"/>
    <property type="match status" value="1"/>
</dbReference>
<dbReference type="SMART" id="SM00028">
    <property type="entry name" value="TPR"/>
    <property type="match status" value="3"/>
</dbReference>
<accession>A0A840TG64</accession>
<evidence type="ECO:0000313" key="7">
    <source>
        <dbReference type="Proteomes" id="UP000557307"/>
    </source>
</evidence>
<keyword evidence="7" id="KW-1185">Reference proteome</keyword>
<dbReference type="AlphaFoldDB" id="A0A840TG64"/>
<keyword evidence="2 3" id="KW-0802">TPR repeat</keyword>
<dbReference type="Gene3D" id="1.25.40.10">
    <property type="entry name" value="Tetratricopeptide repeat domain"/>
    <property type="match status" value="2"/>
</dbReference>
<evidence type="ECO:0000256" key="2">
    <source>
        <dbReference type="ARBA" id="ARBA00022803"/>
    </source>
</evidence>
<dbReference type="SUPFAM" id="SSF48452">
    <property type="entry name" value="TPR-like"/>
    <property type="match status" value="2"/>
</dbReference>
<dbReference type="Pfam" id="PF13432">
    <property type="entry name" value="TPR_16"/>
    <property type="match status" value="1"/>
</dbReference>
<evidence type="ECO:0000256" key="1">
    <source>
        <dbReference type="ARBA" id="ARBA00022737"/>
    </source>
</evidence>
<dbReference type="SUPFAM" id="SSF90257">
    <property type="entry name" value="Myosin rod fragments"/>
    <property type="match status" value="1"/>
</dbReference>
<dbReference type="InterPro" id="IPR019734">
    <property type="entry name" value="TPR_rpt"/>
</dbReference>
<keyword evidence="1" id="KW-0677">Repeat</keyword>
<dbReference type="Proteomes" id="UP000557307">
    <property type="component" value="Unassembled WGS sequence"/>
</dbReference>
<dbReference type="InterPro" id="IPR011990">
    <property type="entry name" value="TPR-like_helical_dom_sf"/>
</dbReference>
<dbReference type="InterPro" id="IPR051012">
    <property type="entry name" value="CellSynth/LPSAsmb/PSIAsmb"/>
</dbReference>
<feature type="repeat" description="TPR" evidence="3">
    <location>
        <begin position="184"/>
        <end position="217"/>
    </location>
</feature>
<comment type="caution">
    <text evidence="6">The sequence shown here is derived from an EMBL/GenBank/DDBJ whole genome shotgun (WGS) entry which is preliminary data.</text>
</comment>
<evidence type="ECO:0000256" key="5">
    <source>
        <dbReference type="SAM" id="SignalP"/>
    </source>
</evidence>
<dbReference type="RefSeq" id="WP_184172305.1">
    <property type="nucleotide sequence ID" value="NZ_JACHGF010000002.1"/>
</dbReference>
<evidence type="ECO:0000256" key="3">
    <source>
        <dbReference type="PROSITE-ProRule" id="PRU00339"/>
    </source>
</evidence>
<keyword evidence="5" id="KW-0732">Signal</keyword>
<dbReference type="PANTHER" id="PTHR45586">
    <property type="entry name" value="TPR REPEAT-CONTAINING PROTEIN PA4667"/>
    <property type="match status" value="1"/>
</dbReference>
<protein>
    <submittedName>
        <fullName evidence="6">Tetratricopeptide (TPR) repeat protein</fullName>
    </submittedName>
</protein>
<dbReference type="EMBL" id="JACHGF010000002">
    <property type="protein sequence ID" value="MBB5283156.1"/>
    <property type="molecule type" value="Genomic_DNA"/>
</dbReference>